<organism evidence="3 4">
    <name type="scientific">Enhygromyxa salina</name>
    <dbReference type="NCBI Taxonomy" id="215803"/>
    <lineage>
        <taxon>Bacteria</taxon>
        <taxon>Pseudomonadati</taxon>
        <taxon>Myxococcota</taxon>
        <taxon>Polyangia</taxon>
        <taxon>Nannocystales</taxon>
        <taxon>Nannocystaceae</taxon>
        <taxon>Enhygromyxa</taxon>
    </lineage>
</organism>
<dbReference type="EMBL" id="JMCC02000143">
    <property type="protein sequence ID" value="KIG12231.1"/>
    <property type="molecule type" value="Genomic_DNA"/>
</dbReference>
<evidence type="ECO:0000256" key="1">
    <source>
        <dbReference type="SAM" id="MobiDB-lite"/>
    </source>
</evidence>
<dbReference type="Gene3D" id="3.30.1370.110">
    <property type="match status" value="1"/>
</dbReference>
<dbReference type="SMART" id="SM00463">
    <property type="entry name" value="SMR"/>
    <property type="match status" value="1"/>
</dbReference>
<reference evidence="3 4" key="1">
    <citation type="submission" date="2014-12" db="EMBL/GenBank/DDBJ databases">
        <title>Genome assembly of Enhygromyxa salina DSM 15201.</title>
        <authorList>
            <person name="Sharma G."/>
            <person name="Subramanian S."/>
        </authorList>
    </citation>
    <scope>NUCLEOTIDE SEQUENCE [LARGE SCALE GENOMIC DNA]</scope>
    <source>
        <strain evidence="3 4">DSM 15201</strain>
    </source>
</reference>
<dbReference type="Pfam" id="PF01713">
    <property type="entry name" value="Smr"/>
    <property type="match status" value="1"/>
</dbReference>
<dbReference type="InterPro" id="IPR002625">
    <property type="entry name" value="Smr_dom"/>
</dbReference>
<evidence type="ECO:0000313" key="4">
    <source>
        <dbReference type="Proteomes" id="UP000031599"/>
    </source>
</evidence>
<comment type="caution">
    <text evidence="3">The sequence shown here is derived from an EMBL/GenBank/DDBJ whole genome shotgun (WGS) entry which is preliminary data.</text>
</comment>
<accession>A0A0C2CLY6</accession>
<dbReference type="PANTHER" id="PTHR35562">
    <property type="entry name" value="DNA ENDONUCLEASE SMRA-RELATED"/>
    <property type="match status" value="1"/>
</dbReference>
<gene>
    <name evidence="3" type="ORF">DB30_01777</name>
</gene>
<dbReference type="InterPro" id="IPR036063">
    <property type="entry name" value="Smr_dom_sf"/>
</dbReference>
<feature type="domain" description="Smr" evidence="2">
    <location>
        <begin position="185"/>
        <end position="239"/>
    </location>
</feature>
<dbReference type="PANTHER" id="PTHR35562:SF2">
    <property type="entry name" value="DNA ENDONUCLEASE SMRA-RELATED"/>
    <property type="match status" value="1"/>
</dbReference>
<dbReference type="SUPFAM" id="SSF160443">
    <property type="entry name" value="SMR domain-like"/>
    <property type="match status" value="1"/>
</dbReference>
<dbReference type="PROSITE" id="PS50828">
    <property type="entry name" value="SMR"/>
    <property type="match status" value="1"/>
</dbReference>
<evidence type="ECO:0000259" key="2">
    <source>
        <dbReference type="PROSITE" id="PS50828"/>
    </source>
</evidence>
<feature type="compositionally biased region" description="Low complexity" evidence="1">
    <location>
        <begin position="41"/>
        <end position="51"/>
    </location>
</feature>
<sequence>MDCGARFGAVSSSRWWIGRATAPNVAADERDADPRVKFGALLEPLLDQLAPAEPPPPEPEPEPEPERRRLDEGELMALIFSLLDHDNPRVCEGIEFDRLVVLSERELPQAPVDQPAQIRPPPRGDEVPAPPPQPSLEFDPSEAWIGRSWADDIATVPSALLDRPQLDPKQHDLIERASKRERATLNLRRLDREAALRHLQLFIHACRSERIRLCTVVTGKGVHSSGEPVLKRVVLEWCRGPGRIAVLGWAPQLDQHGEWGSLALELRAMPTR</sequence>
<feature type="region of interest" description="Disordered" evidence="1">
    <location>
        <begin position="41"/>
        <end position="68"/>
    </location>
</feature>
<name>A0A0C2CLY6_9BACT</name>
<evidence type="ECO:0000313" key="3">
    <source>
        <dbReference type="EMBL" id="KIG12231.1"/>
    </source>
</evidence>
<feature type="region of interest" description="Disordered" evidence="1">
    <location>
        <begin position="110"/>
        <end position="133"/>
    </location>
</feature>
<dbReference type="Proteomes" id="UP000031599">
    <property type="component" value="Unassembled WGS sequence"/>
</dbReference>
<protein>
    <recommendedName>
        <fullName evidence="2">Smr domain-containing protein</fullName>
    </recommendedName>
</protein>
<dbReference type="AlphaFoldDB" id="A0A0C2CLY6"/>
<proteinExistence type="predicted"/>